<evidence type="ECO:0000313" key="1">
    <source>
        <dbReference type="EMBL" id="CAK9276495.1"/>
    </source>
</evidence>
<proteinExistence type="predicted"/>
<dbReference type="Proteomes" id="UP001497444">
    <property type="component" value="Chromosome 7"/>
</dbReference>
<protein>
    <submittedName>
        <fullName evidence="1">Uncharacterized protein</fullName>
    </submittedName>
</protein>
<organism evidence="1 2">
    <name type="scientific">Sphagnum jensenii</name>
    <dbReference type="NCBI Taxonomy" id="128206"/>
    <lineage>
        <taxon>Eukaryota</taxon>
        <taxon>Viridiplantae</taxon>
        <taxon>Streptophyta</taxon>
        <taxon>Embryophyta</taxon>
        <taxon>Bryophyta</taxon>
        <taxon>Sphagnophytina</taxon>
        <taxon>Sphagnopsida</taxon>
        <taxon>Sphagnales</taxon>
        <taxon>Sphagnaceae</taxon>
        <taxon>Sphagnum</taxon>
    </lineage>
</organism>
<sequence length="152" mass="16323">MVSSREGCLLEAFCTESKVRCSVEECAQAAERLVLDNMEAKTRWFKFTPIIANLGGGPYSGSRVAGFGGYIGTTAAVPMLSLFPGILWLLMPVTGLPTVNSTRPTQVHTVRAYLAELTIKARNLAVEASVDVQYIVTSICTLAVLYCGSGRV</sequence>
<dbReference type="EMBL" id="OZ020102">
    <property type="protein sequence ID" value="CAK9276495.1"/>
    <property type="molecule type" value="Genomic_DNA"/>
</dbReference>
<accession>A0ABP0XDA4</accession>
<gene>
    <name evidence="1" type="ORF">CSSPJE1EN1_LOCUS21973</name>
</gene>
<reference evidence="1" key="1">
    <citation type="submission" date="2024-02" db="EMBL/GenBank/DDBJ databases">
        <authorList>
            <consortium name="ELIXIR-Norway"/>
            <consortium name="Elixir Norway"/>
        </authorList>
    </citation>
    <scope>NUCLEOTIDE SEQUENCE</scope>
</reference>
<evidence type="ECO:0000313" key="2">
    <source>
        <dbReference type="Proteomes" id="UP001497444"/>
    </source>
</evidence>
<name>A0ABP0XDA4_9BRYO</name>
<keyword evidence="2" id="KW-1185">Reference proteome</keyword>